<name>A0ABX1R3Y6_9ALTE</name>
<dbReference type="NCBIfam" id="TIGR00661">
    <property type="entry name" value="MJ1255"/>
    <property type="match status" value="1"/>
</dbReference>
<dbReference type="EMBL" id="JAATNW010000004">
    <property type="protein sequence ID" value="NMH59920.1"/>
    <property type="molecule type" value="Genomic_DNA"/>
</dbReference>
<reference evidence="1 2" key="1">
    <citation type="submission" date="2020-03" db="EMBL/GenBank/DDBJ databases">
        <title>Alteromonas ponticola sp. nov., isolated from seawater.</title>
        <authorList>
            <person name="Yoon J.-H."/>
            <person name="Kim Y.-O."/>
        </authorList>
    </citation>
    <scope>NUCLEOTIDE SEQUENCE [LARGE SCALE GENOMIC DNA]</scope>
    <source>
        <strain evidence="1 2">MYP5</strain>
    </source>
</reference>
<gene>
    <name evidence="1" type="ORF">HCJ96_07825</name>
</gene>
<evidence type="ECO:0000313" key="2">
    <source>
        <dbReference type="Proteomes" id="UP000709336"/>
    </source>
</evidence>
<dbReference type="SUPFAM" id="SSF53756">
    <property type="entry name" value="UDP-Glycosyltransferase/glycogen phosphorylase"/>
    <property type="match status" value="1"/>
</dbReference>
<dbReference type="InterPro" id="IPR005262">
    <property type="entry name" value="MJ1255-like"/>
</dbReference>
<dbReference type="Proteomes" id="UP000709336">
    <property type="component" value="Unassembled WGS sequence"/>
</dbReference>
<protein>
    <submittedName>
        <fullName evidence="1">Glycosyltransferase</fullName>
    </submittedName>
</protein>
<accession>A0ABX1R3Y6</accession>
<sequence>MKILYGVQGTGNGHIARARILAVAMQKRKDIDVDFVFSGRPANGYFDMDVFAHYRTFTGLTFSCKKGRVSRLQTLHQSRLLRFLDDVRALDVSAYDLLINDFEPVTAWAARQQSLPSISISHQAAFTYPVPQSGAGLVDKLVLNYFAPADIQIGVHWYHFNQPIIPPFVLEKPVHYDCRSHILVYLPFEDINEIQQMLEPLAECRFKCYHPAISAEMNCGHVRWYPPSKNGFQYALQYADGVIANGGFELSSEALQLGKKLLVKPLQGQFEQLSNVLTLHKLGLCQTLFQLNTDTVEEWLLAPANEAIRFPDNPHILLDWLVKGDWKETLPLCKSLWEEVKYGYRTREKLSSLAF</sequence>
<proteinExistence type="predicted"/>
<keyword evidence="2" id="KW-1185">Reference proteome</keyword>
<comment type="caution">
    <text evidence="1">The sequence shown here is derived from an EMBL/GenBank/DDBJ whole genome shotgun (WGS) entry which is preliminary data.</text>
</comment>
<dbReference type="RefSeq" id="WP_169210493.1">
    <property type="nucleotide sequence ID" value="NZ_JAATNW010000004.1"/>
</dbReference>
<organism evidence="1 2">
    <name type="scientific">Alteromonas ponticola</name>
    <dbReference type="NCBI Taxonomy" id="2720613"/>
    <lineage>
        <taxon>Bacteria</taxon>
        <taxon>Pseudomonadati</taxon>
        <taxon>Pseudomonadota</taxon>
        <taxon>Gammaproteobacteria</taxon>
        <taxon>Alteromonadales</taxon>
        <taxon>Alteromonadaceae</taxon>
        <taxon>Alteromonas/Salinimonas group</taxon>
        <taxon>Alteromonas</taxon>
    </lineage>
</organism>
<evidence type="ECO:0000313" key="1">
    <source>
        <dbReference type="EMBL" id="NMH59920.1"/>
    </source>
</evidence>
<dbReference type="Pfam" id="PF13528">
    <property type="entry name" value="Glyco_trans_1_3"/>
    <property type="match status" value="1"/>
</dbReference>